<dbReference type="SUPFAM" id="SSF53474">
    <property type="entry name" value="alpha/beta-Hydrolases"/>
    <property type="match status" value="1"/>
</dbReference>
<evidence type="ECO:0000313" key="5">
    <source>
        <dbReference type="Proteomes" id="UP000005239"/>
    </source>
</evidence>
<feature type="compositionally biased region" description="Basic and acidic residues" evidence="1">
    <location>
        <begin position="349"/>
        <end position="370"/>
    </location>
</feature>
<dbReference type="InterPro" id="IPR009548">
    <property type="entry name" value="Prkrip1"/>
</dbReference>
<organism evidence="4 5">
    <name type="scientific">Pristionchus pacificus</name>
    <name type="common">Parasitic nematode worm</name>
    <dbReference type="NCBI Taxonomy" id="54126"/>
    <lineage>
        <taxon>Eukaryota</taxon>
        <taxon>Metazoa</taxon>
        <taxon>Ecdysozoa</taxon>
        <taxon>Nematoda</taxon>
        <taxon>Chromadorea</taxon>
        <taxon>Rhabditida</taxon>
        <taxon>Rhabditina</taxon>
        <taxon>Diplogasteromorpha</taxon>
        <taxon>Diplogasteroidea</taxon>
        <taxon>Neodiplogasteridae</taxon>
        <taxon>Pristionchus</taxon>
    </lineage>
</organism>
<feature type="compositionally biased region" description="Basic residues" evidence="1">
    <location>
        <begin position="437"/>
        <end position="447"/>
    </location>
</feature>
<dbReference type="GO" id="GO:0052651">
    <property type="term" value="P:monoacylglycerol catabolic process"/>
    <property type="evidence" value="ECO:0000318"/>
    <property type="project" value="GO_Central"/>
</dbReference>
<dbReference type="AlphaFoldDB" id="A0A2A6CID6"/>
<proteinExistence type="predicted"/>
<dbReference type="Pfam" id="PF00561">
    <property type="entry name" value="Abhydrolase_1"/>
    <property type="match status" value="1"/>
</dbReference>
<dbReference type="GO" id="GO:0006660">
    <property type="term" value="P:phosphatidylserine catabolic process"/>
    <property type="evidence" value="ECO:0000318"/>
    <property type="project" value="GO_Central"/>
</dbReference>
<dbReference type="PANTHER" id="PTHR12277:SF72">
    <property type="entry name" value="BAT5L PROTEIN"/>
    <property type="match status" value="1"/>
</dbReference>
<feature type="domain" description="AB hydrolase-1" evidence="2">
    <location>
        <begin position="700"/>
        <end position="859"/>
    </location>
</feature>
<evidence type="ECO:0000259" key="2">
    <source>
        <dbReference type="Pfam" id="PF00561"/>
    </source>
</evidence>
<dbReference type="GO" id="GO:0047372">
    <property type="term" value="F:monoacylglycerol lipase activity"/>
    <property type="evidence" value="ECO:0000318"/>
    <property type="project" value="GO_Central"/>
</dbReference>
<accession>A0A2A6CID6</accession>
<dbReference type="Gene3D" id="3.40.50.1820">
    <property type="entry name" value="alpha/beta hydrolase"/>
    <property type="match status" value="1"/>
</dbReference>
<dbReference type="GO" id="GO:0003725">
    <property type="term" value="F:double-stranded RNA binding"/>
    <property type="evidence" value="ECO:0007669"/>
    <property type="project" value="InterPro"/>
</dbReference>
<name>A0A2A6CID6_PRIPA</name>
<dbReference type="PANTHER" id="PTHR12277">
    <property type="entry name" value="ALPHA/BETA HYDROLASE DOMAIN-CONTAINING PROTEIN"/>
    <property type="match status" value="1"/>
</dbReference>
<feature type="domain" description="Phosphatidylserine Lipase ABHD16 N-terminal" evidence="3">
    <location>
        <begin position="475"/>
        <end position="592"/>
    </location>
</feature>
<dbReference type="InterPro" id="IPR000073">
    <property type="entry name" value="AB_hydrolase_1"/>
</dbReference>
<dbReference type="Pfam" id="PF06658">
    <property type="entry name" value="DUF1168"/>
    <property type="match status" value="1"/>
</dbReference>
<evidence type="ECO:0000313" key="4">
    <source>
        <dbReference type="EnsemblMetazoa" id="PPA37976.1"/>
    </source>
</evidence>
<dbReference type="Proteomes" id="UP000005239">
    <property type="component" value="Unassembled WGS sequence"/>
</dbReference>
<evidence type="ECO:0000259" key="3">
    <source>
        <dbReference type="Pfam" id="PF22990"/>
    </source>
</evidence>
<dbReference type="GO" id="GO:0004620">
    <property type="term" value="F:phospholipase activity"/>
    <property type="evidence" value="ECO:0000318"/>
    <property type="project" value="GO_Central"/>
</dbReference>
<dbReference type="InterPro" id="IPR054518">
    <property type="entry name" value="ABHD16_N"/>
</dbReference>
<sequence>MLEEMIIAADDATEHGHNPHIPDAGLEASQPTNFDDFPPPELDGDDLGIVPLNMVADETGDERARSAVDRDDEERRQRSKLESLLNESRIALQSIQKSNLEDGNKFLEELDALITSHRRSIKSSDLARRLPIVPGRPPNVVPIRAPSGLKKRADVRRERHLAAPPVLPVRFESDKLESELCAICHSKYPPNQGDEAVDENQQQPEFPWHYCEKICKLWMHDACIAEKHPNIDKCYTCNRSRKIKRKSGAGICKITMPHEDRIAEEEQRAKDGYHLIRMRLERLEKNIDKPAPIPTKKDLIRKPKAPPEFVRNVVGSSAAAGSAEFHIYRNNRRKEQERLDYIDKVAKMEEESEKYKEKREIVEREEAERTARKRIKNQKRKEQAKKARLAAKKGKKTGSDSDSDSDEDNDNDEEASEPDGGRDEQQPTVAECTMTPKRARKRPKRAKRNDLPLMYRNHRSIIDICRRLQYPSRDMDTFMGPRLYGRFDRVNDREENTILWVGEGIMSGLRGVFGFARLFSPLILGYAYSRGFITTPSSLYGLARIIALAATSAYLARFIGRFLDNEYMRFIEVWKKAFDDNEARNELKRYDYALAGAPADFVAKPNDNLWYLPSDSTASRNPLTRLAAYAAVHSFGIRMLYPGATGVLNLMLGGSLRQARKLAVQNKSAKRAVLKSARGDYVDTLFKRGSGSLASTLVICSEGNAGYYEIGIMGTVEARGYSILGWNQPGFGESTGAPYPQQTLASADAVWQYATDVLGYKEEEIVLFGWSIGGFPSTWLAANHPKIKGLVLDATFDDLLPLAEYRMPGFASSIVRVAIRDFLNLDIAGQLGQYAGPVRLIRRLQEEILIMDEGGSDDEKRATNRANDLLKRLLQQRHAETAKGVLQHVDTWLSMTPTQRAMARGLPSNASDEAIRISRVYKLCEHYLVDFDANHVTPLSSDYFNLPQPIPAYHL</sequence>
<dbReference type="InterPro" id="IPR029058">
    <property type="entry name" value="AB_hydrolase_fold"/>
</dbReference>
<feature type="region of interest" description="Disordered" evidence="1">
    <location>
        <begin position="58"/>
        <end position="79"/>
    </location>
</feature>
<feature type="compositionally biased region" description="Acidic residues" evidence="1">
    <location>
        <begin position="401"/>
        <end position="417"/>
    </location>
</feature>
<reference evidence="4" key="2">
    <citation type="submission" date="2022-06" db="UniProtKB">
        <authorList>
            <consortium name="EnsemblMetazoa"/>
        </authorList>
    </citation>
    <scope>IDENTIFICATION</scope>
    <source>
        <strain evidence="4">PS312</strain>
    </source>
</reference>
<gene>
    <name evidence="4" type="primary">WBGene00276345</name>
</gene>
<feature type="compositionally biased region" description="Basic and acidic residues" evidence="1">
    <location>
        <begin position="61"/>
        <end position="79"/>
    </location>
</feature>
<accession>A0A8R1YTY7</accession>
<evidence type="ECO:0000256" key="1">
    <source>
        <dbReference type="SAM" id="MobiDB-lite"/>
    </source>
</evidence>
<feature type="compositionally biased region" description="Basic residues" evidence="1">
    <location>
        <begin position="386"/>
        <end position="396"/>
    </location>
</feature>
<reference evidence="5" key="1">
    <citation type="journal article" date="2008" name="Nat. Genet.">
        <title>The Pristionchus pacificus genome provides a unique perspective on nematode lifestyle and parasitism.</title>
        <authorList>
            <person name="Dieterich C."/>
            <person name="Clifton S.W."/>
            <person name="Schuster L.N."/>
            <person name="Chinwalla A."/>
            <person name="Delehaunty K."/>
            <person name="Dinkelacker I."/>
            <person name="Fulton L."/>
            <person name="Fulton R."/>
            <person name="Godfrey J."/>
            <person name="Minx P."/>
            <person name="Mitreva M."/>
            <person name="Roeseler W."/>
            <person name="Tian H."/>
            <person name="Witte H."/>
            <person name="Yang S.P."/>
            <person name="Wilson R.K."/>
            <person name="Sommer R.J."/>
        </authorList>
    </citation>
    <scope>NUCLEOTIDE SEQUENCE [LARGE SCALE GENOMIC DNA]</scope>
    <source>
        <strain evidence="5">PS312</strain>
    </source>
</reference>
<dbReference type="Pfam" id="PF22990">
    <property type="entry name" value="ABHD16_N"/>
    <property type="match status" value="1"/>
</dbReference>
<protein>
    <submittedName>
        <fullName evidence="4">Hydrolase</fullName>
    </submittedName>
</protein>
<feature type="region of interest" description="Disordered" evidence="1">
    <location>
        <begin position="349"/>
        <end position="450"/>
    </location>
</feature>
<keyword evidence="5" id="KW-1185">Reference proteome</keyword>
<dbReference type="EnsemblMetazoa" id="PPA37976.1">
    <property type="protein sequence ID" value="PPA37976.1"/>
    <property type="gene ID" value="WBGene00276345"/>
</dbReference>